<dbReference type="Proteomes" id="UP001497382">
    <property type="component" value="Unassembled WGS sequence"/>
</dbReference>
<sequence>RAASHWIIILHLSGRPAYSPKDVSHTFTKLQTWWRLRDGRIAGLSSPASYVFKEIASHSFSVSFSPFSEMAQLL</sequence>
<protein>
    <submittedName>
        <fullName evidence="1">Uncharacterized protein</fullName>
    </submittedName>
</protein>
<proteinExistence type="predicted"/>
<dbReference type="EMBL" id="CAXIEN010000266">
    <property type="protein sequence ID" value="CAL1290577.1"/>
    <property type="molecule type" value="Genomic_DNA"/>
</dbReference>
<reference evidence="1 2" key="1">
    <citation type="submission" date="2024-04" db="EMBL/GenBank/DDBJ databases">
        <authorList>
            <person name="Rising A."/>
            <person name="Reimegard J."/>
            <person name="Sonavane S."/>
            <person name="Akerstrom W."/>
            <person name="Nylinder S."/>
            <person name="Hedman E."/>
            <person name="Kallberg Y."/>
        </authorList>
    </citation>
    <scope>NUCLEOTIDE SEQUENCE [LARGE SCALE GENOMIC DNA]</scope>
</reference>
<dbReference type="AlphaFoldDB" id="A0AAV2B3B2"/>
<organism evidence="1 2">
    <name type="scientific">Larinioides sclopetarius</name>
    <dbReference type="NCBI Taxonomy" id="280406"/>
    <lineage>
        <taxon>Eukaryota</taxon>
        <taxon>Metazoa</taxon>
        <taxon>Ecdysozoa</taxon>
        <taxon>Arthropoda</taxon>
        <taxon>Chelicerata</taxon>
        <taxon>Arachnida</taxon>
        <taxon>Araneae</taxon>
        <taxon>Araneomorphae</taxon>
        <taxon>Entelegynae</taxon>
        <taxon>Araneoidea</taxon>
        <taxon>Araneidae</taxon>
        <taxon>Larinioides</taxon>
    </lineage>
</organism>
<gene>
    <name evidence="1" type="ORF">LARSCL_LOCUS16570</name>
</gene>
<feature type="non-terminal residue" evidence="1">
    <location>
        <position position="1"/>
    </location>
</feature>
<feature type="non-terminal residue" evidence="1">
    <location>
        <position position="74"/>
    </location>
</feature>
<comment type="caution">
    <text evidence="1">The sequence shown here is derived from an EMBL/GenBank/DDBJ whole genome shotgun (WGS) entry which is preliminary data.</text>
</comment>
<name>A0AAV2B3B2_9ARAC</name>
<evidence type="ECO:0000313" key="2">
    <source>
        <dbReference type="Proteomes" id="UP001497382"/>
    </source>
</evidence>
<evidence type="ECO:0000313" key="1">
    <source>
        <dbReference type="EMBL" id="CAL1290577.1"/>
    </source>
</evidence>
<accession>A0AAV2B3B2</accession>
<keyword evidence="2" id="KW-1185">Reference proteome</keyword>